<evidence type="ECO:0000256" key="1">
    <source>
        <dbReference type="SAM" id="MobiDB-lite"/>
    </source>
</evidence>
<comment type="caution">
    <text evidence="2">The sequence shown here is derived from an EMBL/GenBank/DDBJ whole genome shotgun (WGS) entry which is preliminary data.</text>
</comment>
<dbReference type="RefSeq" id="WP_040041288.1">
    <property type="nucleotide sequence ID" value="NZ_JWJG01000028.1"/>
</dbReference>
<evidence type="ECO:0000313" key="3">
    <source>
        <dbReference type="Proteomes" id="UP000031572"/>
    </source>
</evidence>
<evidence type="ECO:0000313" key="2">
    <source>
        <dbReference type="EMBL" id="KIF82611.1"/>
    </source>
</evidence>
<dbReference type="Proteomes" id="UP000031572">
    <property type="component" value="Unassembled WGS sequence"/>
</dbReference>
<proteinExistence type="predicted"/>
<keyword evidence="3" id="KW-1185">Reference proteome</keyword>
<feature type="compositionally biased region" description="Polar residues" evidence="1">
    <location>
        <begin position="1"/>
        <end position="12"/>
    </location>
</feature>
<accession>A0A0C2BX63</accession>
<dbReference type="AlphaFoldDB" id="A0A0C2BX63"/>
<dbReference type="OrthoDB" id="9135829at2"/>
<sequence length="67" mass="6540">MNPTPSSGNTGINAPPHLKPGDEAAPGTVGTGEDICQDCSGTGKRKDGSECPTCEGTGRIVQGIGGG</sequence>
<dbReference type="STRING" id="709839.TSA66_20145"/>
<reference evidence="2 3" key="1">
    <citation type="submission" date="2014-12" db="EMBL/GenBank/DDBJ databases">
        <title>Denitrispirillum autotrophicum gen. nov., sp. nov., Denitrifying, Facultatively Autotrophic Bacteria Isolated from Rice Paddy Soil.</title>
        <authorList>
            <person name="Ishii S."/>
            <person name="Ashida N."/>
            <person name="Ohno H."/>
            <person name="Otsuka S."/>
            <person name="Yokota A."/>
            <person name="Senoo K."/>
        </authorList>
    </citation>
    <scope>NUCLEOTIDE SEQUENCE [LARGE SCALE GENOMIC DNA]</scope>
    <source>
        <strain evidence="2 3">TSA66</strain>
    </source>
</reference>
<feature type="region of interest" description="Disordered" evidence="1">
    <location>
        <begin position="1"/>
        <end position="32"/>
    </location>
</feature>
<gene>
    <name evidence="2" type="ORF">TSA66_20145</name>
</gene>
<protein>
    <submittedName>
        <fullName evidence="2">Uncharacterized protein</fullName>
    </submittedName>
</protein>
<organism evidence="2 3">
    <name type="scientific">Noviherbaspirillum autotrophicum</name>
    <dbReference type="NCBI Taxonomy" id="709839"/>
    <lineage>
        <taxon>Bacteria</taxon>
        <taxon>Pseudomonadati</taxon>
        <taxon>Pseudomonadota</taxon>
        <taxon>Betaproteobacteria</taxon>
        <taxon>Burkholderiales</taxon>
        <taxon>Oxalobacteraceae</taxon>
        <taxon>Noviherbaspirillum</taxon>
    </lineage>
</organism>
<name>A0A0C2BX63_9BURK</name>
<dbReference type="Gene3D" id="6.20.20.10">
    <property type="match status" value="1"/>
</dbReference>
<dbReference type="EMBL" id="JWJG01000028">
    <property type="protein sequence ID" value="KIF82611.1"/>
    <property type="molecule type" value="Genomic_DNA"/>
</dbReference>